<comment type="subcellular location">
    <subcellularLocation>
        <location evidence="1">Membrane</location>
        <topology evidence="1">Multi-pass membrane protein</topology>
    </subcellularLocation>
    <subcellularLocation>
        <location evidence="2">Membrane</location>
        <topology evidence="2">Single-pass membrane protein</topology>
    </subcellularLocation>
    <subcellularLocation>
        <location evidence="3">Mitochondrion</location>
    </subcellularLocation>
</comment>
<keyword evidence="10 27" id="KW-0349">Heme</keyword>
<dbReference type="SUPFAM" id="SSF48264">
    <property type="entry name" value="Cytochrome P450"/>
    <property type="match status" value="1"/>
</dbReference>
<dbReference type="Gene3D" id="1.50.40.10">
    <property type="entry name" value="Mitochondrial carrier domain"/>
    <property type="match status" value="1"/>
</dbReference>
<dbReference type="InterPro" id="IPR016071">
    <property type="entry name" value="Staphylococal_nuclease_OB-fold"/>
</dbReference>
<comment type="similarity">
    <text evidence="4">Belongs to the LCL3 family.</text>
</comment>
<dbReference type="Pfam" id="PF00067">
    <property type="entry name" value="p450"/>
    <property type="match status" value="1"/>
</dbReference>
<dbReference type="Pfam" id="PF00565">
    <property type="entry name" value="SNase"/>
    <property type="match status" value="1"/>
</dbReference>
<keyword evidence="19 30" id="KW-1133">Transmembrane helix</keyword>
<protein>
    <recommendedName>
        <fullName evidence="7">Probable endonuclease LCL3</fullName>
    </recommendedName>
    <alternativeName>
        <fullName evidence="8">Probable endonuclease lcl3</fullName>
    </alternativeName>
</protein>
<dbReference type="PROSITE" id="PS50830">
    <property type="entry name" value="TNASE_3"/>
    <property type="match status" value="1"/>
</dbReference>
<keyword evidence="14" id="KW-0677">Repeat</keyword>
<evidence type="ECO:0000256" key="24">
    <source>
        <dbReference type="ARBA" id="ARBA00023128"/>
    </source>
</evidence>
<dbReference type="InterPro" id="IPR017972">
    <property type="entry name" value="Cyt_P450_CS"/>
</dbReference>
<feature type="transmembrane region" description="Helical" evidence="30">
    <location>
        <begin position="77"/>
        <end position="98"/>
    </location>
</feature>
<dbReference type="PANTHER" id="PTHR45939">
    <property type="entry name" value="PEROXISOMAL MEMBRANE PROTEIN PMP34-RELATED"/>
    <property type="match status" value="1"/>
</dbReference>
<evidence type="ECO:0000256" key="11">
    <source>
        <dbReference type="ARBA" id="ARBA00022692"/>
    </source>
</evidence>
<dbReference type="InterPro" id="IPR036396">
    <property type="entry name" value="Cyt_P450_sf"/>
</dbReference>
<evidence type="ECO:0000256" key="5">
    <source>
        <dbReference type="ARBA" id="ARBA00006375"/>
    </source>
</evidence>
<evidence type="ECO:0000256" key="25">
    <source>
        <dbReference type="ARBA" id="ARBA00023136"/>
    </source>
</evidence>
<evidence type="ECO:0000256" key="20">
    <source>
        <dbReference type="ARBA" id="ARBA00023002"/>
    </source>
</evidence>
<feature type="region of interest" description="Disordered" evidence="29">
    <location>
        <begin position="786"/>
        <end position="806"/>
    </location>
</feature>
<evidence type="ECO:0000256" key="1">
    <source>
        <dbReference type="ARBA" id="ARBA00004141"/>
    </source>
</evidence>
<evidence type="ECO:0000256" key="29">
    <source>
        <dbReference type="SAM" id="MobiDB-lite"/>
    </source>
</evidence>
<keyword evidence="11 28" id="KW-0812">Transmembrane</keyword>
<dbReference type="GO" id="GO:0016020">
    <property type="term" value="C:membrane"/>
    <property type="evidence" value="ECO:0007669"/>
    <property type="project" value="UniProtKB-SubCell"/>
</dbReference>
<dbReference type="GO" id="GO:0016705">
    <property type="term" value="F:oxidoreductase activity, acting on paired donors, with incorporation or reduction of molecular oxygen"/>
    <property type="evidence" value="ECO:0007669"/>
    <property type="project" value="InterPro"/>
</dbReference>
<keyword evidence="20" id="KW-0560">Oxidoreductase</keyword>
<dbReference type="SUPFAM" id="SSF50199">
    <property type="entry name" value="Staphylococcal nuclease"/>
    <property type="match status" value="1"/>
</dbReference>
<evidence type="ECO:0000256" key="4">
    <source>
        <dbReference type="ARBA" id="ARBA00005435"/>
    </source>
</evidence>
<keyword evidence="22" id="KW-0520">NAD</keyword>
<feature type="domain" description="TNase-like" evidence="31">
    <location>
        <begin position="862"/>
        <end position="1029"/>
    </location>
</feature>
<evidence type="ECO:0000256" key="28">
    <source>
        <dbReference type="PROSITE-ProRule" id="PRU00282"/>
    </source>
</evidence>
<dbReference type="GO" id="GO:0020037">
    <property type="term" value="F:heme binding"/>
    <property type="evidence" value="ECO:0007669"/>
    <property type="project" value="InterPro"/>
</dbReference>
<organism evidence="32 33">
    <name type="scientific">Penicillium italicum</name>
    <name type="common">Blue mold</name>
    <dbReference type="NCBI Taxonomy" id="40296"/>
    <lineage>
        <taxon>Eukaryota</taxon>
        <taxon>Fungi</taxon>
        <taxon>Dikarya</taxon>
        <taxon>Ascomycota</taxon>
        <taxon>Pezizomycotina</taxon>
        <taxon>Eurotiomycetes</taxon>
        <taxon>Eurotiomycetidae</taxon>
        <taxon>Eurotiales</taxon>
        <taxon>Aspergillaceae</taxon>
        <taxon>Penicillium</taxon>
    </lineage>
</organism>
<dbReference type="SMART" id="SM00318">
    <property type="entry name" value="SNc"/>
    <property type="match status" value="1"/>
</dbReference>
<evidence type="ECO:0000256" key="12">
    <source>
        <dbReference type="ARBA" id="ARBA00022722"/>
    </source>
</evidence>
<dbReference type="FunFam" id="2.40.50.90:FF:000029">
    <property type="entry name" value="Probable endonuclease lcl3"/>
    <property type="match status" value="1"/>
</dbReference>
<dbReference type="GO" id="GO:0016787">
    <property type="term" value="F:hydrolase activity"/>
    <property type="evidence" value="ECO:0007669"/>
    <property type="project" value="UniProtKB-KW"/>
</dbReference>
<keyword evidence="9" id="KW-0813">Transport</keyword>
<dbReference type="GO" id="GO:0004497">
    <property type="term" value="F:monooxygenase activity"/>
    <property type="evidence" value="ECO:0007669"/>
    <property type="project" value="UniProtKB-KW"/>
</dbReference>
<dbReference type="Gene3D" id="1.10.630.10">
    <property type="entry name" value="Cytochrome P450"/>
    <property type="match status" value="1"/>
</dbReference>
<dbReference type="InterPro" id="IPR018108">
    <property type="entry name" value="MCP_transmembrane"/>
</dbReference>
<evidence type="ECO:0000256" key="2">
    <source>
        <dbReference type="ARBA" id="ARBA00004167"/>
    </source>
</evidence>
<keyword evidence="17" id="KW-0378">Hydrolase</keyword>
<dbReference type="FunFam" id="1.10.630.10:FF:000072">
    <property type="entry name" value="3-hydroxyphenylacetate 6 hydroxylase"/>
    <property type="match status" value="1"/>
</dbReference>
<dbReference type="GO" id="GO:0005739">
    <property type="term" value="C:mitochondrion"/>
    <property type="evidence" value="ECO:0007669"/>
    <property type="project" value="UniProtKB-SubCell"/>
</dbReference>
<evidence type="ECO:0000256" key="27">
    <source>
        <dbReference type="PIRSR" id="PIRSR602401-1"/>
    </source>
</evidence>
<dbReference type="EMBL" id="JQGA01001430">
    <property type="protein sequence ID" value="KGO66237.1"/>
    <property type="molecule type" value="Genomic_DNA"/>
</dbReference>
<evidence type="ECO:0000256" key="23">
    <source>
        <dbReference type="ARBA" id="ARBA00023033"/>
    </source>
</evidence>
<dbReference type="PROSITE" id="PS50920">
    <property type="entry name" value="SOLCAR"/>
    <property type="match status" value="3"/>
</dbReference>
<dbReference type="InterPro" id="IPR023395">
    <property type="entry name" value="MCP_dom_sf"/>
</dbReference>
<dbReference type="Gene3D" id="2.40.50.90">
    <property type="match status" value="1"/>
</dbReference>
<evidence type="ECO:0000256" key="26">
    <source>
        <dbReference type="ARBA" id="ARBA00060591"/>
    </source>
</evidence>
<evidence type="ECO:0000256" key="17">
    <source>
        <dbReference type="ARBA" id="ARBA00022801"/>
    </source>
</evidence>
<evidence type="ECO:0000256" key="6">
    <source>
        <dbReference type="ARBA" id="ARBA00010617"/>
    </source>
</evidence>
<evidence type="ECO:0000256" key="30">
    <source>
        <dbReference type="SAM" id="Phobius"/>
    </source>
</evidence>
<accession>A0A0A2KEK2</accession>
<evidence type="ECO:0000256" key="16">
    <source>
        <dbReference type="ARBA" id="ARBA00022792"/>
    </source>
</evidence>
<comment type="pathway">
    <text evidence="26">Aromatic compound metabolism; phenylacetate degradation.</text>
</comment>
<sequence>MAGQSKPVLSPWGSAVAGATGAVLANALVYPLDLVKTKLQVQVKEKNGPAQTEDLEHYESTMDAITKIAEKEGYSGLYSGMAGALLGVASTNFAYFYWYSVVRTLYMASAKSAQAPGTAIELSLGAVSGAVAQIFTIPVAVITTRQQTQPKGDKKGLIETGREVVESEDGWTGLWRGLKASLILVVNPAITYGAYQRLKEVIFPGKNNLKPWEAFLLGAMSKALATIATQPLIVAKVGLQSRPPPSRNGKPFKSFGEVMKHIVDNEGLFSLFKGIGPQILKGLLVQGLLMMTKERMELLFIVLFAYLKNIKKDKLRKAVDLAAEKAKTRLAIPPVLPLVGNLYQLRTNAAQQYREWAKDLGAVYQVRLGNITVMVINSATAAKVILGHNSQATASRPQLYTYHKLVSNTAGTTIGAAPYNESLIRRRKGAASALNHPSVETYVPHLDIETKVFVEGLLKYGDFGRKPINPVAMLQRLSLSLACTVNWGTRITSHNDQMLSEITHVETEISRIRSTTDNLQDYIPLLRLIPYSPGKRKAAAYRQRRDRYLAKLNGDLEERIKNGMHKPCIQANVILDKEAKLNEVELTSISLSMLSGGFETTTAVMTWAIALLAMRPDIQSKAVTEIQNMYGINDVMCNAKDDQKCKYIAAIARESLRYFSVLRLSLPRLTNKTFVYEGKTIPAGTTIFLNSWACNMDSDLWDNPEEFQPERWLEHPNKPIFTFGVGYRMCAGSLLAYRELYLTFQRMLAAFEIVTDRPIETHPVKGVADLTNLVMAWVVMRWPPWSSESTNDEQKQTPSSWLSSAANDPSSILDWTAFTELRTIVPTLVLTSGILIAVRFHGRYLRRIPDAPSISSSYLRRRSIFGQVTSVGDGDNFRIFHTPGGRMAGWGWLPWKKVPTVKKDLKDKTIHIRLAGIDAPELAHFGRPEQPFARDAHTWLTSYLTSRRIRALVHRQDQYSRVVASVFVRRAFDFPPFRRRDVSYEMLKRGLATVYEAKVGSEFGGEKTEKKYRKAEWWAKKRAKGLWKDYGRVGSDWESPREYKNRMGMGDPAPIEKGIGKGKNGKK</sequence>
<dbReference type="SUPFAM" id="SSF103506">
    <property type="entry name" value="Mitochondrial carrier"/>
    <property type="match status" value="1"/>
</dbReference>
<name>A0A0A2KEK2_PENIT</name>
<comment type="cofactor">
    <cofactor evidence="27">
        <name>heme</name>
        <dbReference type="ChEBI" id="CHEBI:30413"/>
    </cofactor>
</comment>
<evidence type="ECO:0000256" key="14">
    <source>
        <dbReference type="ARBA" id="ARBA00022737"/>
    </source>
</evidence>
<keyword evidence="12" id="KW-0540">Nuclease</keyword>
<dbReference type="GO" id="GO:0005506">
    <property type="term" value="F:iron ion binding"/>
    <property type="evidence" value="ECO:0007669"/>
    <property type="project" value="InterPro"/>
</dbReference>
<feature type="binding site" description="axial binding residue" evidence="27">
    <location>
        <position position="730"/>
    </location>
    <ligand>
        <name>heme</name>
        <dbReference type="ChEBI" id="CHEBI:30413"/>
    </ligand>
    <ligandPart>
        <name>Fe</name>
        <dbReference type="ChEBI" id="CHEBI:18248"/>
    </ligandPart>
</feature>
<dbReference type="Pfam" id="PF00153">
    <property type="entry name" value="Mito_carr"/>
    <property type="match status" value="3"/>
</dbReference>
<keyword evidence="24" id="KW-0496">Mitochondrion</keyword>
<dbReference type="HOGENOM" id="CLU_288217_0_0_1"/>
<dbReference type="GO" id="GO:0043386">
    <property type="term" value="P:mycotoxin biosynthetic process"/>
    <property type="evidence" value="ECO:0007669"/>
    <property type="project" value="UniProtKB-ARBA"/>
</dbReference>
<dbReference type="InterPro" id="IPR002401">
    <property type="entry name" value="Cyt_P450_E_grp-I"/>
</dbReference>
<evidence type="ECO:0000256" key="7">
    <source>
        <dbReference type="ARBA" id="ARBA00013404"/>
    </source>
</evidence>
<evidence type="ECO:0000256" key="13">
    <source>
        <dbReference type="ARBA" id="ARBA00022723"/>
    </source>
</evidence>
<evidence type="ECO:0000256" key="18">
    <source>
        <dbReference type="ARBA" id="ARBA00022837"/>
    </source>
</evidence>
<feature type="repeat" description="Solcar" evidence="28">
    <location>
        <begin position="116"/>
        <end position="201"/>
    </location>
</feature>
<dbReference type="AlphaFoldDB" id="A0A0A2KEK2"/>
<keyword evidence="18" id="KW-0106">Calcium</keyword>
<feature type="repeat" description="Solcar" evidence="28">
    <location>
        <begin position="9"/>
        <end position="105"/>
    </location>
</feature>
<dbReference type="InterPro" id="IPR035437">
    <property type="entry name" value="SNase_OB-fold_sf"/>
</dbReference>
<comment type="similarity">
    <text evidence="5">Belongs to the mitochondrial carrier (TC 2.A.29) family.</text>
</comment>
<feature type="region of interest" description="Disordered" evidence="29">
    <location>
        <begin position="1041"/>
        <end position="1067"/>
    </location>
</feature>
<dbReference type="GO" id="GO:0004519">
    <property type="term" value="F:endonuclease activity"/>
    <property type="evidence" value="ECO:0007669"/>
    <property type="project" value="UniProtKB-KW"/>
</dbReference>
<feature type="transmembrane region" description="Helical" evidence="30">
    <location>
        <begin position="12"/>
        <end position="32"/>
    </location>
</feature>
<evidence type="ECO:0000256" key="8">
    <source>
        <dbReference type="ARBA" id="ARBA00014651"/>
    </source>
</evidence>
<keyword evidence="15" id="KW-0255">Endonuclease</keyword>
<evidence type="ECO:0000259" key="31">
    <source>
        <dbReference type="PROSITE" id="PS50830"/>
    </source>
</evidence>
<keyword evidence="13 27" id="KW-0479">Metal-binding</keyword>
<evidence type="ECO:0000256" key="15">
    <source>
        <dbReference type="ARBA" id="ARBA00022759"/>
    </source>
</evidence>
<evidence type="ECO:0000313" key="33">
    <source>
        <dbReference type="Proteomes" id="UP000030104"/>
    </source>
</evidence>
<comment type="similarity">
    <text evidence="6">Belongs to the cytochrome P450 family.</text>
</comment>
<evidence type="ECO:0000313" key="32">
    <source>
        <dbReference type="EMBL" id="KGO66237.1"/>
    </source>
</evidence>
<reference evidence="32 33" key="1">
    <citation type="journal article" date="2015" name="Mol. Plant Microbe Interact.">
        <title>Genome, transcriptome, and functional analyses of Penicillium expansum provide new insights into secondary metabolism and pathogenicity.</title>
        <authorList>
            <person name="Ballester A.R."/>
            <person name="Marcet-Houben M."/>
            <person name="Levin E."/>
            <person name="Sela N."/>
            <person name="Selma-Lazaro C."/>
            <person name="Carmona L."/>
            <person name="Wisniewski M."/>
            <person name="Droby S."/>
            <person name="Gonzalez-Candelas L."/>
            <person name="Gabaldon T."/>
        </authorList>
    </citation>
    <scope>NUCLEOTIDE SEQUENCE [LARGE SCALE GENOMIC DNA]</scope>
    <source>
        <strain evidence="32 33">PHI-1</strain>
    </source>
</reference>
<keyword evidence="33" id="KW-1185">Reference proteome</keyword>
<dbReference type="PROSITE" id="PS00086">
    <property type="entry name" value="CYTOCHROME_P450"/>
    <property type="match status" value="1"/>
</dbReference>
<keyword evidence="23" id="KW-0503">Monooxygenase</keyword>
<evidence type="ECO:0000256" key="21">
    <source>
        <dbReference type="ARBA" id="ARBA00023004"/>
    </source>
</evidence>
<gene>
    <name evidence="32" type="ORF">PITC_046210</name>
</gene>
<evidence type="ECO:0000256" key="22">
    <source>
        <dbReference type="ARBA" id="ARBA00023027"/>
    </source>
</evidence>
<dbReference type="PRINTS" id="PR00385">
    <property type="entry name" value="P450"/>
</dbReference>
<dbReference type="PRINTS" id="PR00463">
    <property type="entry name" value="EP450I"/>
</dbReference>
<dbReference type="PhylomeDB" id="A0A0A2KEK2"/>
<evidence type="ECO:0000256" key="19">
    <source>
        <dbReference type="ARBA" id="ARBA00022989"/>
    </source>
</evidence>
<evidence type="ECO:0000256" key="9">
    <source>
        <dbReference type="ARBA" id="ARBA00022448"/>
    </source>
</evidence>
<feature type="repeat" description="Solcar" evidence="28">
    <location>
        <begin position="209"/>
        <end position="299"/>
    </location>
</feature>
<proteinExistence type="inferred from homology"/>
<dbReference type="GO" id="GO:0015217">
    <property type="term" value="F:ADP transmembrane transporter activity"/>
    <property type="evidence" value="ECO:0007669"/>
    <property type="project" value="TreeGrafter"/>
</dbReference>
<dbReference type="STRING" id="40296.A0A0A2KEK2"/>
<dbReference type="InterPro" id="IPR001128">
    <property type="entry name" value="Cyt_P450"/>
</dbReference>
<keyword evidence="25 28" id="KW-0472">Membrane</keyword>
<keyword evidence="21 27" id="KW-0408">Iron</keyword>
<dbReference type="OrthoDB" id="446044at2759"/>
<feature type="compositionally biased region" description="Polar residues" evidence="29">
    <location>
        <begin position="796"/>
        <end position="806"/>
    </location>
</feature>
<dbReference type="InterPro" id="IPR052217">
    <property type="entry name" value="Mito/Peroxisomal_Carrier"/>
</dbReference>
<dbReference type="PANTHER" id="PTHR45939:SF1">
    <property type="entry name" value="MITOCHONDRIAL THIAMINE PYROPHOSPHATE CARRIER 1-RELATED"/>
    <property type="match status" value="1"/>
</dbReference>
<evidence type="ECO:0000256" key="3">
    <source>
        <dbReference type="ARBA" id="ARBA00004173"/>
    </source>
</evidence>
<keyword evidence="16" id="KW-0999">Mitochondrion inner membrane</keyword>
<evidence type="ECO:0000256" key="10">
    <source>
        <dbReference type="ARBA" id="ARBA00022617"/>
    </source>
</evidence>
<dbReference type="Proteomes" id="UP000030104">
    <property type="component" value="Unassembled WGS sequence"/>
</dbReference>
<comment type="caution">
    <text evidence="32">The sequence shown here is derived from an EMBL/GenBank/DDBJ whole genome shotgun (WGS) entry which is preliminary data.</text>
</comment>